<accession>A0A1E5VC97</accession>
<keyword evidence="8" id="KW-1133">Transmembrane helix</keyword>
<evidence type="ECO:0000256" key="6">
    <source>
        <dbReference type="ARBA" id="ARBA00024209"/>
    </source>
</evidence>
<reference evidence="10 11" key="1">
    <citation type="submission" date="2016-09" db="EMBL/GenBank/DDBJ databases">
        <title>The draft genome of Dichanthelium oligosanthes: A C3 panicoid grass species.</title>
        <authorList>
            <person name="Studer A.J."/>
            <person name="Schnable J.C."/>
            <person name="Brutnell T.P."/>
        </authorList>
    </citation>
    <scope>NUCLEOTIDE SEQUENCE [LARGE SCALE GENOMIC DNA]</scope>
    <source>
        <strain evidence="11">cv. Kellogg 1175</strain>
        <tissue evidence="10">Leaf</tissue>
    </source>
</reference>
<dbReference type="InterPro" id="IPR053238">
    <property type="entry name" value="RING-H2_zinc_finger"/>
</dbReference>
<keyword evidence="8" id="KW-0812">Transmembrane</keyword>
<name>A0A1E5VC97_9POAL</name>
<dbReference type="PANTHER" id="PTHR14155">
    <property type="entry name" value="RING FINGER DOMAIN-CONTAINING"/>
    <property type="match status" value="1"/>
</dbReference>
<keyword evidence="5" id="KW-0862">Zinc</keyword>
<evidence type="ECO:0000256" key="3">
    <source>
        <dbReference type="ARBA" id="ARBA00022723"/>
    </source>
</evidence>
<keyword evidence="3" id="KW-0479">Metal-binding</keyword>
<dbReference type="SMART" id="SM00184">
    <property type="entry name" value="RING"/>
    <property type="match status" value="1"/>
</dbReference>
<keyword evidence="11" id="KW-1185">Reference proteome</keyword>
<dbReference type="UniPathway" id="UPA00143"/>
<evidence type="ECO:0000256" key="7">
    <source>
        <dbReference type="PROSITE-ProRule" id="PRU00175"/>
    </source>
</evidence>
<dbReference type="EC" id="2.3.2.27" evidence="2"/>
<dbReference type="SUPFAM" id="SSF57850">
    <property type="entry name" value="RING/U-box"/>
    <property type="match status" value="1"/>
</dbReference>
<evidence type="ECO:0000256" key="1">
    <source>
        <dbReference type="ARBA" id="ARBA00000900"/>
    </source>
</evidence>
<dbReference type="PANTHER" id="PTHR14155:SF627">
    <property type="entry name" value="OS06G0192800 PROTEIN"/>
    <property type="match status" value="1"/>
</dbReference>
<dbReference type="CDD" id="cd16461">
    <property type="entry name" value="RING-H2_EL5-like"/>
    <property type="match status" value="1"/>
</dbReference>
<feature type="transmembrane region" description="Helical" evidence="8">
    <location>
        <begin position="30"/>
        <end position="52"/>
    </location>
</feature>
<keyword evidence="4 7" id="KW-0863">Zinc-finger</keyword>
<evidence type="ECO:0000313" key="11">
    <source>
        <dbReference type="Proteomes" id="UP000095767"/>
    </source>
</evidence>
<comment type="catalytic activity">
    <reaction evidence="1">
        <text>S-ubiquitinyl-[E2 ubiquitin-conjugating enzyme]-L-cysteine + [acceptor protein]-L-lysine = [E2 ubiquitin-conjugating enzyme]-L-cysteine + N(6)-ubiquitinyl-[acceptor protein]-L-lysine.</text>
        <dbReference type="EC" id="2.3.2.27"/>
    </reaction>
</comment>
<dbReference type="Pfam" id="PF13639">
    <property type="entry name" value="zf-RING_2"/>
    <property type="match status" value="1"/>
</dbReference>
<dbReference type="OrthoDB" id="8062037at2759"/>
<dbReference type="InterPro" id="IPR001841">
    <property type="entry name" value="Znf_RING"/>
</dbReference>
<protein>
    <recommendedName>
        <fullName evidence="2">RING-type E3 ubiquitin transferase</fullName>
        <ecNumber evidence="2">2.3.2.27</ecNumber>
    </recommendedName>
</protein>
<gene>
    <name evidence="10" type="ORF">BAE44_0016224</name>
</gene>
<comment type="similarity">
    <text evidence="6">Belongs to the RING-type zinc finger family. ATL subfamily.</text>
</comment>
<dbReference type="Proteomes" id="UP000095767">
    <property type="component" value="Unassembled WGS sequence"/>
</dbReference>
<evidence type="ECO:0000256" key="5">
    <source>
        <dbReference type="ARBA" id="ARBA00022833"/>
    </source>
</evidence>
<keyword evidence="8" id="KW-0472">Membrane</keyword>
<dbReference type="GO" id="GO:0008270">
    <property type="term" value="F:zinc ion binding"/>
    <property type="evidence" value="ECO:0007669"/>
    <property type="project" value="UniProtKB-KW"/>
</dbReference>
<dbReference type="Gene3D" id="3.30.40.10">
    <property type="entry name" value="Zinc/RING finger domain, C3HC4 (zinc finger)"/>
    <property type="match status" value="1"/>
</dbReference>
<evidence type="ECO:0000256" key="4">
    <source>
        <dbReference type="ARBA" id="ARBA00022771"/>
    </source>
</evidence>
<organism evidence="10 11">
    <name type="scientific">Dichanthelium oligosanthes</name>
    <dbReference type="NCBI Taxonomy" id="888268"/>
    <lineage>
        <taxon>Eukaryota</taxon>
        <taxon>Viridiplantae</taxon>
        <taxon>Streptophyta</taxon>
        <taxon>Embryophyta</taxon>
        <taxon>Tracheophyta</taxon>
        <taxon>Spermatophyta</taxon>
        <taxon>Magnoliopsida</taxon>
        <taxon>Liliopsida</taxon>
        <taxon>Poales</taxon>
        <taxon>Poaceae</taxon>
        <taxon>PACMAD clade</taxon>
        <taxon>Panicoideae</taxon>
        <taxon>Panicodae</taxon>
        <taxon>Paniceae</taxon>
        <taxon>Dichantheliinae</taxon>
        <taxon>Dichanthelium</taxon>
    </lineage>
</organism>
<dbReference type="GO" id="GO:0061630">
    <property type="term" value="F:ubiquitin protein ligase activity"/>
    <property type="evidence" value="ECO:0007669"/>
    <property type="project" value="UniProtKB-EC"/>
</dbReference>
<sequence>MDRARGNGAWEIVLVRPGPSTARSDRCAKLLLLWSAAVAIPVVVFIFAGYVWGSVTTAVLLIAGCWFTCYYFNAAPEAPLLPEHLGALHVAVPVGQPREGQVNGVAGLSQEGVEAIPAFEYQRKAGPAEQCAVCINVVRDGETVRRLPACGHTFHTTCVDGWLRAHPTCPMCRADVKVAGEPPAEAAV</sequence>
<dbReference type="GO" id="GO:0016567">
    <property type="term" value="P:protein ubiquitination"/>
    <property type="evidence" value="ECO:0007669"/>
    <property type="project" value="UniProtKB-UniPathway"/>
</dbReference>
<proteinExistence type="inferred from homology"/>
<feature type="domain" description="RING-type" evidence="9">
    <location>
        <begin position="131"/>
        <end position="173"/>
    </location>
</feature>
<evidence type="ECO:0000313" key="10">
    <source>
        <dbReference type="EMBL" id="OEL22758.1"/>
    </source>
</evidence>
<dbReference type="InterPro" id="IPR013083">
    <property type="entry name" value="Znf_RING/FYVE/PHD"/>
</dbReference>
<comment type="caution">
    <text evidence="10">The sequence shown here is derived from an EMBL/GenBank/DDBJ whole genome shotgun (WGS) entry which is preliminary data.</text>
</comment>
<dbReference type="PROSITE" id="PS50089">
    <property type="entry name" value="ZF_RING_2"/>
    <property type="match status" value="1"/>
</dbReference>
<dbReference type="EMBL" id="LWDX02044502">
    <property type="protein sequence ID" value="OEL22758.1"/>
    <property type="molecule type" value="Genomic_DNA"/>
</dbReference>
<dbReference type="AlphaFoldDB" id="A0A1E5VC97"/>
<evidence type="ECO:0000256" key="8">
    <source>
        <dbReference type="SAM" id="Phobius"/>
    </source>
</evidence>
<evidence type="ECO:0000259" key="9">
    <source>
        <dbReference type="PROSITE" id="PS50089"/>
    </source>
</evidence>
<evidence type="ECO:0000256" key="2">
    <source>
        <dbReference type="ARBA" id="ARBA00012483"/>
    </source>
</evidence>